<gene>
    <name evidence="1" type="ORF">ABXL37_20655</name>
</gene>
<name>A0ABV2CC36_9BURK</name>
<dbReference type="RefSeq" id="WP_143328865.1">
    <property type="nucleotide sequence ID" value="NZ_JBEWCH010000013.1"/>
</dbReference>
<evidence type="ECO:0000313" key="1">
    <source>
        <dbReference type="EMBL" id="MET1476673.1"/>
    </source>
</evidence>
<keyword evidence="2" id="KW-1185">Reference proteome</keyword>
<protein>
    <submittedName>
        <fullName evidence="1">Uncharacterized protein</fullName>
    </submittedName>
</protein>
<reference evidence="1 2" key="1">
    <citation type="submission" date="2024-06" db="EMBL/GenBank/DDBJ databases">
        <title>Burkholderia sola in Mexico.</title>
        <authorList>
            <person name="Estrada P."/>
        </authorList>
    </citation>
    <scope>NUCLEOTIDE SEQUENCE [LARGE SCALE GENOMIC DNA]</scope>
    <source>
        <strain evidence="1 2">CpTa8-5</strain>
    </source>
</reference>
<proteinExistence type="predicted"/>
<accession>A0ABV2CC36</accession>
<dbReference type="Proteomes" id="UP001548587">
    <property type="component" value="Unassembled WGS sequence"/>
</dbReference>
<sequence>MHSIGVDHVFEWNGWEAEADALPGARSRVILRDAGTASDAITHTPIATMLPRRERATLEMRRDAGVTRKRG</sequence>
<organism evidence="1 2">
    <name type="scientific">Burkholderia sola</name>
    <dbReference type="NCBI Taxonomy" id="2843302"/>
    <lineage>
        <taxon>Bacteria</taxon>
        <taxon>Pseudomonadati</taxon>
        <taxon>Pseudomonadota</taxon>
        <taxon>Betaproteobacteria</taxon>
        <taxon>Burkholderiales</taxon>
        <taxon>Burkholderiaceae</taxon>
        <taxon>Burkholderia</taxon>
        <taxon>Burkholderia cepacia complex</taxon>
    </lineage>
</organism>
<evidence type="ECO:0000313" key="2">
    <source>
        <dbReference type="Proteomes" id="UP001548587"/>
    </source>
</evidence>
<comment type="caution">
    <text evidence="1">The sequence shown here is derived from an EMBL/GenBank/DDBJ whole genome shotgun (WGS) entry which is preliminary data.</text>
</comment>
<dbReference type="EMBL" id="JBEWCH010000013">
    <property type="protein sequence ID" value="MET1476673.1"/>
    <property type="molecule type" value="Genomic_DNA"/>
</dbReference>